<gene>
    <name evidence="3" type="primary">LOC108084189</name>
</gene>
<dbReference type="GeneID" id="108084189"/>
<feature type="region of interest" description="Disordered" evidence="1">
    <location>
        <begin position="725"/>
        <end position="751"/>
    </location>
</feature>
<feature type="region of interest" description="Disordered" evidence="1">
    <location>
        <begin position="194"/>
        <end position="233"/>
    </location>
</feature>
<dbReference type="PANTHER" id="PTHR15256:SF6">
    <property type="entry name" value="INTEGRAL MEMBRANE PROTEIN DGCR2_IDD"/>
    <property type="match status" value="1"/>
</dbReference>
<sequence length="997" mass="105892">MRARENRQNAEDQRSIVGSIGYIAGNMGYMEGNLSAIDYSYGGAATHYPLWKPHFPRGEAPPPYEEAVAISQAEALSAQCTVSLPASSSQRAVATVSQQQQQAVAQAQAQAQQQQQIQAQVQAHQHLQQHTLQLHTQPQQHHQPYTQQLVAHPHPQHAHQLTAAAPVLPQSNQYTQSTTNLINININSGGVTTIATGENHQPPYSLQSEQQQQLTLEQHHQQQQQQQHLMQPPVSSGSICLQAMPKPPVSAECSYKNCHLNISASVTTAAASSSSAAYSTGRRTTPRGSQELLHQLPQQQQQQYLTVADVEINASASAASYHSLPAASGELQATPTHAQVLQHQQQQQQHLLAAISSPAMELLQPLEIATISATPASSTADSVTQTTQMPVHGTLKNSQQQQQQQQLSKTPSSSRRYHRTIPRYFAVADPLQVKPKTSNSSTSTSEVAGKPANKKPMCQCPIQHVPMSYMGSNANANANAFLGGAGKLFATTSSSSSSTPTCSLSPGAATSGGVRHAATLAYGQRAKSSTNLQQHAQDLITAAAGGGTLRRSGCGHEPKIATISKQVGDETHSPHAGSGGGVNVSAIIPPPPLQHPEEVSAPPIVLGRVQKRSSSSSAERGRSTSGGSGSANGGRSASSGGGDSLSSAYLNRKVDAYLSLTQKQQQHFFNQQQQQQHHHQDLSNPTLPPKLYKSLTNLKSATVVTTSSSSSSASGSNAVSTIYTLSKPSSSGQRKEQTPTLTLPPASPATGCGEKLASGKINSSTFYPLANHVTYTLPKNISGKVSLNSTINSVVSKVPSVISIPPDSSSIGQGGAAAKSTTLPKILRVKRETGAGTATSPAIAHCQMPTYPLAPKSNSSGSGTAVSSRRSPNKQLPVCTTSKNCLNPKEHFLPNDTSLDDDYLSECENCKIAQSAKYYLDAELNGGSSTASHQETMTLQRKSLEETMEEPHDSYYRNSHTLPSNAKKHGSVSKNNRESWQFSTIPAASSSEEDVNE</sequence>
<dbReference type="AlphaFoldDB" id="A0A6P4J4I6"/>
<feature type="compositionally biased region" description="Basic and acidic residues" evidence="1">
    <location>
        <begin position="945"/>
        <end position="955"/>
    </location>
</feature>
<feature type="compositionally biased region" description="Low complexity" evidence="1">
    <location>
        <begin position="201"/>
        <end position="233"/>
    </location>
</feature>
<feature type="compositionally biased region" description="Low complexity" evidence="1">
    <location>
        <begin position="857"/>
        <end position="870"/>
    </location>
</feature>
<feature type="region of interest" description="Disordered" evidence="1">
    <location>
        <begin position="666"/>
        <end position="692"/>
    </location>
</feature>
<feature type="region of interest" description="Disordered" evidence="1">
    <location>
        <begin position="567"/>
        <end position="644"/>
    </location>
</feature>
<evidence type="ECO:0000256" key="1">
    <source>
        <dbReference type="SAM" id="MobiDB-lite"/>
    </source>
</evidence>
<feature type="compositionally biased region" description="Low complexity" evidence="1">
    <location>
        <begin position="633"/>
        <end position="644"/>
    </location>
</feature>
<reference evidence="3" key="1">
    <citation type="submission" date="2025-08" db="UniProtKB">
        <authorList>
            <consortium name="RefSeq"/>
        </authorList>
    </citation>
    <scope>IDENTIFICATION</scope>
    <source>
        <strain evidence="3">14028-0561.14</strain>
        <tissue evidence="3">Whole fly</tissue>
    </source>
</reference>
<dbReference type="RefSeq" id="XP_017035775.1">
    <property type="nucleotide sequence ID" value="XM_017180286.2"/>
</dbReference>
<proteinExistence type="predicted"/>
<feature type="region of interest" description="Disordered" evidence="1">
    <location>
        <begin position="945"/>
        <end position="997"/>
    </location>
</feature>
<dbReference type="GO" id="GO:0016020">
    <property type="term" value="C:membrane"/>
    <property type="evidence" value="ECO:0007669"/>
    <property type="project" value="TreeGrafter"/>
</dbReference>
<protein>
    <submittedName>
        <fullName evidence="3">Serine-rich adhesin for platelets isoform X1</fullName>
    </submittedName>
</protein>
<name>A0A6P4J4I6_DROKI</name>
<feature type="region of interest" description="Disordered" evidence="1">
    <location>
        <begin position="393"/>
        <end position="455"/>
    </location>
</feature>
<dbReference type="InterPro" id="IPR042378">
    <property type="entry name" value="IDD"/>
</dbReference>
<evidence type="ECO:0000313" key="3">
    <source>
        <dbReference type="RefSeq" id="XP_017035775.1"/>
    </source>
</evidence>
<feature type="region of interest" description="Disordered" evidence="1">
    <location>
        <begin position="854"/>
        <end position="881"/>
    </location>
</feature>
<dbReference type="PANTHER" id="PTHR15256">
    <property type="entry name" value="INTEGRAL MEMBRANE PROTEIN DGCR2/IDD"/>
    <property type="match status" value="1"/>
</dbReference>
<organism evidence="2 3">
    <name type="scientific">Drosophila kikkawai</name>
    <name type="common">Fruit fly</name>
    <dbReference type="NCBI Taxonomy" id="30033"/>
    <lineage>
        <taxon>Eukaryota</taxon>
        <taxon>Metazoa</taxon>
        <taxon>Ecdysozoa</taxon>
        <taxon>Arthropoda</taxon>
        <taxon>Hexapoda</taxon>
        <taxon>Insecta</taxon>
        <taxon>Pterygota</taxon>
        <taxon>Neoptera</taxon>
        <taxon>Endopterygota</taxon>
        <taxon>Diptera</taxon>
        <taxon>Brachycera</taxon>
        <taxon>Muscomorpha</taxon>
        <taxon>Ephydroidea</taxon>
        <taxon>Drosophilidae</taxon>
        <taxon>Drosophila</taxon>
        <taxon>Sophophora</taxon>
    </lineage>
</organism>
<dbReference type="OrthoDB" id="6288751at2759"/>
<evidence type="ECO:0000313" key="2">
    <source>
        <dbReference type="Proteomes" id="UP001652661"/>
    </source>
</evidence>
<feature type="compositionally biased region" description="Polar residues" evidence="1">
    <location>
        <begin position="972"/>
        <end position="990"/>
    </location>
</feature>
<feature type="compositionally biased region" description="Low complexity" evidence="1">
    <location>
        <begin position="666"/>
        <end position="675"/>
    </location>
</feature>
<feature type="compositionally biased region" description="Low complexity" evidence="1">
    <location>
        <begin position="738"/>
        <end position="750"/>
    </location>
</feature>
<dbReference type="Proteomes" id="UP001652661">
    <property type="component" value="Chromosome 3R"/>
</dbReference>
<keyword evidence="2" id="KW-1185">Reference proteome</keyword>
<accession>A0A6P4J4I6</accession>